<evidence type="ECO:0000313" key="1">
    <source>
        <dbReference type="EMBL" id="VDN48293.1"/>
    </source>
</evidence>
<dbReference type="AlphaFoldDB" id="A0A3P7PDZ2"/>
<name>A0A3P7PDZ2_9FIRM</name>
<proteinExistence type="predicted"/>
<dbReference type="KEGG" id="cbar:PATL70BA_2398"/>
<dbReference type="Proteomes" id="UP000279029">
    <property type="component" value="Chromosome"/>
</dbReference>
<evidence type="ECO:0000313" key="2">
    <source>
        <dbReference type="Proteomes" id="UP000279029"/>
    </source>
</evidence>
<organism evidence="1 2">
    <name type="scientific">Petrocella atlantisensis</name>
    <dbReference type="NCBI Taxonomy" id="2173034"/>
    <lineage>
        <taxon>Bacteria</taxon>
        <taxon>Bacillati</taxon>
        <taxon>Bacillota</taxon>
        <taxon>Clostridia</taxon>
        <taxon>Lachnospirales</taxon>
        <taxon>Vallitaleaceae</taxon>
        <taxon>Petrocella</taxon>
    </lineage>
</organism>
<reference evidence="1 2" key="1">
    <citation type="submission" date="2018-09" db="EMBL/GenBank/DDBJ databases">
        <authorList>
            <person name="Postec A."/>
        </authorList>
    </citation>
    <scope>NUCLEOTIDE SEQUENCE [LARGE SCALE GENOMIC DNA]</scope>
    <source>
        <strain evidence="1">70B-A</strain>
    </source>
</reference>
<dbReference type="EMBL" id="LR130778">
    <property type="protein sequence ID" value="VDN48293.1"/>
    <property type="molecule type" value="Genomic_DNA"/>
</dbReference>
<gene>
    <name evidence="1" type="ORF">PATL70BA_2398</name>
</gene>
<protein>
    <submittedName>
        <fullName evidence="1">Uncharacterized protein</fullName>
    </submittedName>
</protein>
<keyword evidence="2" id="KW-1185">Reference proteome</keyword>
<sequence>MKLSSFHMIFIIAFYEELQYNHFNDEPLIIKSDIEFGR</sequence>
<accession>A0A3P7PDZ2</accession>